<evidence type="ECO:0000313" key="1">
    <source>
        <dbReference type="EMBL" id="MER2494330.1"/>
    </source>
</evidence>
<accession>A0ABV1RNP1</accession>
<gene>
    <name evidence="1" type="ORF">ABS311_20850</name>
</gene>
<evidence type="ECO:0008006" key="3">
    <source>
        <dbReference type="Google" id="ProtNLM"/>
    </source>
</evidence>
<keyword evidence="2" id="KW-1185">Reference proteome</keyword>
<name>A0ABV1RNP1_9ALTE</name>
<comment type="caution">
    <text evidence="1">The sequence shown here is derived from an EMBL/GenBank/DDBJ whole genome shotgun (WGS) entry which is preliminary data.</text>
</comment>
<proteinExistence type="predicted"/>
<dbReference type="Proteomes" id="UP001467690">
    <property type="component" value="Unassembled WGS sequence"/>
</dbReference>
<dbReference type="EMBL" id="JBELOE010000287">
    <property type="protein sequence ID" value="MER2494330.1"/>
    <property type="molecule type" value="Genomic_DNA"/>
</dbReference>
<dbReference type="RefSeq" id="WP_143870887.1">
    <property type="nucleotide sequence ID" value="NZ_CP041660.1"/>
</dbReference>
<protein>
    <recommendedName>
        <fullName evidence="3">DUF4178 domain-containing protein</fullName>
    </recommendedName>
</protein>
<sequence length="218" mass="25080">MGFLSSLFGKKKENIRSIQHPEQLKKGDVVVFSDSFALPEIIRKQSFQIKSVNTYQFEHSTIVEFVLLGHSTTQVYLSVERDDEEYLNISIKISREQVAQLFDMENFADIFDEQSQTELSLNSEQSDFNNWLSPVYFQQVFAQRGYYYSKDFRPAKPSIDDDGDGEPLDYFCLTSADEMHSVEVEVWQDGDTDVLLTIHRPIEEIADMYPGANDGEIG</sequence>
<reference evidence="1 2" key="1">
    <citation type="submission" date="2024-06" db="EMBL/GenBank/DDBJ databases">
        <authorList>
            <person name="Chen R.Y."/>
        </authorList>
    </citation>
    <scope>NUCLEOTIDE SEQUENCE [LARGE SCALE GENOMIC DNA]</scope>
    <source>
        <strain evidence="1 2">D2</strain>
    </source>
</reference>
<evidence type="ECO:0000313" key="2">
    <source>
        <dbReference type="Proteomes" id="UP001467690"/>
    </source>
</evidence>
<organism evidence="1 2">
    <name type="scientific">Catenovulum sediminis</name>
    <dbReference type="NCBI Taxonomy" id="1740262"/>
    <lineage>
        <taxon>Bacteria</taxon>
        <taxon>Pseudomonadati</taxon>
        <taxon>Pseudomonadota</taxon>
        <taxon>Gammaproteobacteria</taxon>
        <taxon>Alteromonadales</taxon>
        <taxon>Alteromonadaceae</taxon>
        <taxon>Catenovulum</taxon>
    </lineage>
</organism>